<dbReference type="GO" id="GO:0080090">
    <property type="term" value="P:regulation of primary metabolic process"/>
    <property type="evidence" value="ECO:0007669"/>
    <property type="project" value="UniProtKB-ARBA"/>
</dbReference>
<dbReference type="InterPro" id="IPR000742">
    <property type="entry name" value="EGF"/>
</dbReference>
<evidence type="ECO:0000256" key="4">
    <source>
        <dbReference type="ARBA" id="ARBA00022473"/>
    </source>
</evidence>
<feature type="domain" description="C-type lectin" evidence="21">
    <location>
        <begin position="394"/>
        <end position="497"/>
    </location>
</feature>
<keyword evidence="15" id="KW-1133">Transmembrane helix</keyword>
<feature type="domain" description="EGF-like" evidence="20">
    <location>
        <begin position="964"/>
        <end position="1000"/>
    </location>
</feature>
<evidence type="ECO:0000256" key="12">
    <source>
        <dbReference type="ARBA" id="ARBA00022737"/>
    </source>
</evidence>
<dbReference type="FunFam" id="2.10.25.10:FF:000391">
    <property type="entry name" value="Weary, isoform C"/>
    <property type="match status" value="1"/>
</dbReference>
<dbReference type="GO" id="GO:0016324">
    <property type="term" value="C:apical plasma membrane"/>
    <property type="evidence" value="ECO:0007669"/>
    <property type="project" value="UniProtKB-SubCell"/>
</dbReference>
<feature type="domain" description="EGF-like" evidence="20">
    <location>
        <begin position="306"/>
        <end position="342"/>
    </location>
</feature>
<evidence type="ECO:0000256" key="13">
    <source>
        <dbReference type="ARBA" id="ARBA00022782"/>
    </source>
</evidence>
<dbReference type="FunFam" id="2.10.25.10:FF:000425">
    <property type="entry name" value="Eyes shut homolog"/>
    <property type="match status" value="1"/>
</dbReference>
<feature type="disulfide bond" evidence="19">
    <location>
        <begin position="952"/>
        <end position="961"/>
    </location>
</feature>
<dbReference type="FunFam" id="2.10.25.10:FF:000434">
    <property type="entry name" value="Predicted protein"/>
    <property type="match status" value="1"/>
</dbReference>
<dbReference type="InterPro" id="IPR016186">
    <property type="entry name" value="C-type_lectin-like/link_sf"/>
</dbReference>
<dbReference type="Gene3D" id="3.10.100.10">
    <property type="entry name" value="Mannose-Binding Protein A, subunit A"/>
    <property type="match status" value="5"/>
</dbReference>
<evidence type="ECO:0000256" key="7">
    <source>
        <dbReference type="ARBA" id="ARBA00022525"/>
    </source>
</evidence>
<dbReference type="PROSITE" id="PS01187">
    <property type="entry name" value="EGF_CA"/>
    <property type="match status" value="3"/>
</dbReference>
<keyword evidence="10" id="KW-0812">Transmembrane</keyword>
<feature type="domain" description="EGF-like" evidence="20">
    <location>
        <begin position="710"/>
        <end position="748"/>
    </location>
</feature>
<feature type="domain" description="EGF-like" evidence="20">
    <location>
        <begin position="344"/>
        <end position="380"/>
    </location>
</feature>
<keyword evidence="16" id="KW-0472">Membrane</keyword>
<dbReference type="PROSITE" id="PS01186">
    <property type="entry name" value="EGF_2"/>
    <property type="match status" value="5"/>
</dbReference>
<dbReference type="FunFam" id="2.10.25.10:FF:000565">
    <property type="entry name" value="Predicted protein"/>
    <property type="match status" value="1"/>
</dbReference>
<dbReference type="FunFam" id="2.10.25.10:FF:000143">
    <property type="entry name" value="Protein crumbs 1"/>
    <property type="match status" value="1"/>
</dbReference>
<evidence type="ECO:0000313" key="23">
    <source>
        <dbReference type="WBParaSite" id="PSAMB.scaffold611size45706.g7384.t1"/>
    </source>
</evidence>
<comment type="subcellular location">
    <subcellularLocation>
        <location evidence="1">Apical cell membrane</location>
        <topology evidence="1">Single-pass type I membrane protein</topology>
    </subcellularLocation>
    <subcellularLocation>
        <location evidence="2">Cytoplasm</location>
    </subcellularLocation>
    <subcellularLocation>
        <location evidence="3">Secreted</location>
    </subcellularLocation>
</comment>
<dbReference type="GO" id="GO:0060255">
    <property type="term" value="P:regulation of macromolecule metabolic process"/>
    <property type="evidence" value="ECO:0007669"/>
    <property type="project" value="UniProtKB-ARBA"/>
</dbReference>
<keyword evidence="8 19" id="KW-0245">EGF-like domain</keyword>
<keyword evidence="11" id="KW-0732">Signal</keyword>
<evidence type="ECO:0000256" key="10">
    <source>
        <dbReference type="ARBA" id="ARBA00022692"/>
    </source>
</evidence>
<keyword evidence="5" id="KW-1003">Cell membrane</keyword>
<dbReference type="Gene3D" id="2.10.25.10">
    <property type="entry name" value="Laminin"/>
    <property type="match status" value="9"/>
</dbReference>
<dbReference type="GO" id="GO:0005576">
    <property type="term" value="C:extracellular region"/>
    <property type="evidence" value="ECO:0007669"/>
    <property type="project" value="UniProtKB-SubCell"/>
</dbReference>
<dbReference type="SMART" id="SM00181">
    <property type="entry name" value="EGF"/>
    <property type="match status" value="9"/>
</dbReference>
<dbReference type="FunFam" id="2.10.25.10:FF:000123">
    <property type="entry name" value="Crumbs homolog 1 (Drosophila)"/>
    <property type="match status" value="1"/>
</dbReference>
<proteinExistence type="predicted"/>
<name>A0A914X0D1_9BILA</name>
<dbReference type="InterPro" id="IPR001304">
    <property type="entry name" value="C-type_lectin-like"/>
</dbReference>
<reference evidence="23" key="1">
    <citation type="submission" date="2022-11" db="UniProtKB">
        <authorList>
            <consortium name="WormBaseParasite"/>
        </authorList>
    </citation>
    <scope>IDENTIFICATION</scope>
</reference>
<keyword evidence="12" id="KW-0677">Repeat</keyword>
<keyword evidence="13" id="KW-0221">Differentiation</keyword>
<dbReference type="SMART" id="SM00034">
    <property type="entry name" value="CLECT"/>
    <property type="match status" value="4"/>
</dbReference>
<keyword evidence="4" id="KW-0217">Developmental protein</keyword>
<dbReference type="CDD" id="cd00037">
    <property type="entry name" value="CLECT"/>
    <property type="match status" value="4"/>
</dbReference>
<dbReference type="PRINTS" id="PR00010">
    <property type="entry name" value="EGFBLOOD"/>
</dbReference>
<dbReference type="InterPro" id="IPR016187">
    <property type="entry name" value="CTDL_fold"/>
</dbReference>
<keyword evidence="18" id="KW-0325">Glycoprotein</keyword>
<dbReference type="AlphaFoldDB" id="A0A914X0D1"/>
<feature type="disulfide bond" evidence="19">
    <location>
        <begin position="698"/>
        <end position="707"/>
    </location>
</feature>
<evidence type="ECO:0000256" key="15">
    <source>
        <dbReference type="ARBA" id="ARBA00022989"/>
    </source>
</evidence>
<dbReference type="GO" id="GO:0045597">
    <property type="term" value="P:positive regulation of cell differentiation"/>
    <property type="evidence" value="ECO:0007669"/>
    <property type="project" value="UniProtKB-ARBA"/>
</dbReference>
<evidence type="ECO:0000256" key="5">
    <source>
        <dbReference type="ARBA" id="ARBA00022475"/>
    </source>
</evidence>
<feature type="domain" description="C-type lectin" evidence="21">
    <location>
        <begin position="493"/>
        <end position="627"/>
    </location>
</feature>
<dbReference type="SUPFAM" id="SSF57196">
    <property type="entry name" value="EGF/Laminin"/>
    <property type="match status" value="9"/>
</dbReference>
<dbReference type="WBParaSite" id="PSAMB.scaffold611size45706.g7384.t1">
    <property type="protein sequence ID" value="PSAMB.scaffold611size45706.g7384.t1"/>
    <property type="gene ID" value="PSAMB.scaffold611size45706.g7384"/>
</dbReference>
<evidence type="ECO:0000256" key="1">
    <source>
        <dbReference type="ARBA" id="ARBA00004247"/>
    </source>
</evidence>
<dbReference type="GO" id="GO:0051093">
    <property type="term" value="P:negative regulation of developmental process"/>
    <property type="evidence" value="ECO:0007669"/>
    <property type="project" value="UniProtKB-ARBA"/>
</dbReference>
<dbReference type="PROSITE" id="PS00010">
    <property type="entry name" value="ASX_HYDROXYL"/>
    <property type="match status" value="4"/>
</dbReference>
<dbReference type="GO" id="GO:0023052">
    <property type="term" value="P:signaling"/>
    <property type="evidence" value="ECO:0007669"/>
    <property type="project" value="UniProtKB-ARBA"/>
</dbReference>
<feature type="domain" description="C-type lectin" evidence="21">
    <location>
        <begin position="186"/>
        <end position="295"/>
    </location>
</feature>
<feature type="domain" description="EGF-like" evidence="20">
    <location>
        <begin position="672"/>
        <end position="708"/>
    </location>
</feature>
<dbReference type="InterPro" id="IPR013032">
    <property type="entry name" value="EGF-like_CS"/>
</dbReference>
<sequence length="1050" mass="112646">MATVTSAADLANLITAASSIAGNEKVFIGLQKEDNTSDYIFDDGTALTFADWATDEPSAATSFPSCVYVDLTVSSQSWHAIGCAEVLNATSTCQRDCPTDNCLSGPCINGGTCVTSDTDYTCTCVPGYTGVNCDEDIDECASSPCMNGGECGNDLNKYTCTCGTGFYGLQCEIDQGDCLTGWVQLAPGKCHQIMGGPVVWNNAQQLCSEDNGQLAMVKDAQTDAALRSYIISQGLPSAFIGLQDKTSTGTFTWLDDESLTYENWIVNDTEVANAYCTLLATDLARTTTWRKVDCDTTTASAVCFYDATACNSAPCQNGGRCVQLIGNYSCYCVSGYTGSDCEHEITECDSSPCQNGGSCNDLADGYTCSCASSFAGIFCELQQGVCEEGWVEVAHGLCYQLLADQPRTWYQARDACYANSTQLAFIYDSTSDEALKSLALAAGVQFHIGLIDYFNTTEAYYWLDWATPNYTNWIDPTTVLESECFTYPQHQFVSPKCYFSLDGSEETWDEAFAMCAAAGGKLAQFEDVASVNEALSNGGIFNQVFTSGIYQAWLGLKIQPSGASLTVGNLFWVNADGSSESPFDSSSGAIDMLGVDDECAFIISPGSSAPLTASAGACNLSQTFICEREADSSNADIFAVPNYCVRSNSFVAKSWTPEDCTTATAATMCYYNAYVCDSLPCMNNGTCSSTHAGFTCNCTANYTGYVCEALVNSCDSNPCQNDQQCVSLGIASGYYCNCSTFYTGYNCQLANFVQLTVATCYHSPNLVLSWDDSQVYCRDQHATLVTIVDAAAKSNLTSAAKTYGISQFYLGASDLLRSTPPSSTFYWEDNTAIDPALASWSSGSFPPTQNNYWCSVIQTGLSDASLSEIWMPTSCSDIVAATVCQMNCTPNCDLGLCQNSGTCIEGLNNYVCICPTGFTGFNCETNIDDCASVQCENGATCIDQINSYSCQCSAGYTGIVCETNIDECEGQPCENGATCVDGINEYTCQCTVEYTGVNCATGSQETRFIHSSKSTTVNSSHYHYIYDSDRGNQHLCASIEHKSLIHNNSS</sequence>
<dbReference type="PANTHER" id="PTHR12916:SF4">
    <property type="entry name" value="UNINFLATABLE, ISOFORM C"/>
    <property type="match status" value="1"/>
</dbReference>
<dbReference type="SMART" id="SM00179">
    <property type="entry name" value="EGF_CA"/>
    <property type="match status" value="9"/>
</dbReference>
<dbReference type="InterPro" id="IPR001881">
    <property type="entry name" value="EGF-like_Ca-bd_dom"/>
</dbReference>
<keyword evidence="7" id="KW-0964">Secreted</keyword>
<evidence type="ECO:0000256" key="9">
    <source>
        <dbReference type="ARBA" id="ARBA00022553"/>
    </source>
</evidence>
<evidence type="ECO:0000313" key="22">
    <source>
        <dbReference type="Proteomes" id="UP000887566"/>
    </source>
</evidence>
<feature type="disulfide bond" evidence="19">
    <location>
        <begin position="990"/>
        <end position="999"/>
    </location>
</feature>
<dbReference type="PROSITE" id="PS00022">
    <property type="entry name" value="EGF_1"/>
    <property type="match status" value="9"/>
</dbReference>
<keyword evidence="17 19" id="KW-1015">Disulfide bond</keyword>
<evidence type="ECO:0000256" key="19">
    <source>
        <dbReference type="PROSITE-ProRule" id="PRU00076"/>
    </source>
</evidence>
<feature type="domain" description="EGF-like" evidence="20">
    <location>
        <begin position="98"/>
        <end position="134"/>
    </location>
</feature>
<evidence type="ECO:0000256" key="2">
    <source>
        <dbReference type="ARBA" id="ARBA00004496"/>
    </source>
</evidence>
<dbReference type="FunFam" id="2.10.25.10:FF:000012">
    <property type="entry name" value="Delta-like protein"/>
    <property type="match status" value="1"/>
</dbReference>
<evidence type="ECO:0000256" key="3">
    <source>
        <dbReference type="ARBA" id="ARBA00004613"/>
    </source>
</evidence>
<keyword evidence="22" id="KW-1185">Reference proteome</keyword>
<evidence type="ECO:0000256" key="8">
    <source>
        <dbReference type="ARBA" id="ARBA00022536"/>
    </source>
</evidence>
<evidence type="ECO:0000256" key="14">
    <source>
        <dbReference type="ARBA" id="ARBA00022837"/>
    </source>
</evidence>
<feature type="domain" description="EGF-like" evidence="20">
    <location>
        <begin position="889"/>
        <end position="924"/>
    </location>
</feature>
<feature type="disulfide bond" evidence="19">
    <location>
        <begin position="370"/>
        <end position="379"/>
    </location>
</feature>
<feature type="disulfide bond" evidence="19">
    <location>
        <begin position="719"/>
        <end position="736"/>
    </location>
</feature>
<feature type="domain" description="C-type lectin" evidence="21">
    <location>
        <begin position="756"/>
        <end position="876"/>
    </location>
</feature>
<evidence type="ECO:0000256" key="11">
    <source>
        <dbReference type="ARBA" id="ARBA00022729"/>
    </source>
</evidence>
<evidence type="ECO:0000256" key="6">
    <source>
        <dbReference type="ARBA" id="ARBA00022490"/>
    </source>
</evidence>
<dbReference type="InterPro" id="IPR018097">
    <property type="entry name" value="EGF_Ca-bd_CS"/>
</dbReference>
<dbReference type="GO" id="GO:0007154">
    <property type="term" value="P:cell communication"/>
    <property type="evidence" value="ECO:0007669"/>
    <property type="project" value="UniProtKB-ARBA"/>
</dbReference>
<dbReference type="PRINTS" id="PR01983">
    <property type="entry name" value="NOTCH"/>
</dbReference>
<dbReference type="GO" id="GO:0030182">
    <property type="term" value="P:neuron differentiation"/>
    <property type="evidence" value="ECO:0007669"/>
    <property type="project" value="UniProtKB-ARBA"/>
</dbReference>
<evidence type="ECO:0000259" key="21">
    <source>
        <dbReference type="PROSITE" id="PS50041"/>
    </source>
</evidence>
<dbReference type="GO" id="GO:0003002">
    <property type="term" value="P:regionalization"/>
    <property type="evidence" value="ECO:0007669"/>
    <property type="project" value="UniProtKB-ARBA"/>
</dbReference>
<feature type="disulfide bond" evidence="19">
    <location>
        <begin position="124"/>
        <end position="133"/>
    </location>
</feature>
<dbReference type="Pfam" id="PF00008">
    <property type="entry name" value="EGF"/>
    <property type="match status" value="5"/>
</dbReference>
<accession>A0A914X0D1</accession>
<dbReference type="GO" id="GO:0008593">
    <property type="term" value="P:regulation of Notch signaling pathway"/>
    <property type="evidence" value="ECO:0007669"/>
    <property type="project" value="UniProtKB-ARBA"/>
</dbReference>
<dbReference type="PROSITE" id="PS50041">
    <property type="entry name" value="C_TYPE_LECTIN_2"/>
    <property type="match status" value="5"/>
</dbReference>
<dbReference type="SUPFAM" id="SSF56436">
    <property type="entry name" value="C-type lectin-like"/>
    <property type="match status" value="5"/>
</dbReference>
<feature type="disulfide bond" evidence="19">
    <location>
        <begin position="738"/>
        <end position="747"/>
    </location>
</feature>
<dbReference type="Pfam" id="PF00059">
    <property type="entry name" value="Lectin_C"/>
    <property type="match status" value="4"/>
</dbReference>
<comment type="caution">
    <text evidence="19">Lacks conserved residue(s) required for the propagation of feature annotation.</text>
</comment>
<organism evidence="22 23">
    <name type="scientific">Plectus sambesii</name>
    <dbReference type="NCBI Taxonomy" id="2011161"/>
    <lineage>
        <taxon>Eukaryota</taxon>
        <taxon>Metazoa</taxon>
        <taxon>Ecdysozoa</taxon>
        <taxon>Nematoda</taxon>
        <taxon>Chromadorea</taxon>
        <taxon>Plectida</taxon>
        <taxon>Plectina</taxon>
        <taxon>Plectoidea</taxon>
        <taxon>Plectidae</taxon>
        <taxon>Plectus</taxon>
    </lineage>
</organism>
<dbReference type="GO" id="GO:0048592">
    <property type="term" value="P:eye morphogenesis"/>
    <property type="evidence" value="ECO:0007669"/>
    <property type="project" value="UniProtKB-ARBA"/>
</dbReference>
<evidence type="ECO:0000256" key="18">
    <source>
        <dbReference type="ARBA" id="ARBA00023180"/>
    </source>
</evidence>
<dbReference type="Pfam" id="PF12661">
    <property type="entry name" value="hEGF"/>
    <property type="match status" value="3"/>
</dbReference>
<dbReference type="PROSITE" id="PS50026">
    <property type="entry name" value="EGF_3"/>
    <property type="match status" value="9"/>
</dbReference>
<protein>
    <submittedName>
        <fullName evidence="23">Fibropellin-1-like</fullName>
    </submittedName>
</protein>
<dbReference type="Proteomes" id="UP000887566">
    <property type="component" value="Unplaced"/>
</dbReference>
<feature type="domain" description="EGF-like" evidence="20">
    <location>
        <begin position="136"/>
        <end position="172"/>
    </location>
</feature>
<keyword evidence="14" id="KW-0106">Calcium</keyword>
<evidence type="ECO:0000256" key="17">
    <source>
        <dbReference type="ARBA" id="ARBA00023157"/>
    </source>
</evidence>
<dbReference type="GO" id="GO:0009967">
    <property type="term" value="P:positive regulation of signal transduction"/>
    <property type="evidence" value="ECO:0007669"/>
    <property type="project" value="UniProtKB-ARBA"/>
</dbReference>
<feature type="disulfide bond" evidence="19">
    <location>
        <begin position="162"/>
        <end position="171"/>
    </location>
</feature>
<keyword evidence="6" id="KW-0963">Cytoplasm</keyword>
<evidence type="ECO:0000259" key="20">
    <source>
        <dbReference type="PROSITE" id="PS50026"/>
    </source>
</evidence>
<feature type="domain" description="C-type lectin" evidence="21">
    <location>
        <begin position="1"/>
        <end position="83"/>
    </location>
</feature>
<dbReference type="InterPro" id="IPR000152">
    <property type="entry name" value="EGF-type_Asp/Asn_hydroxyl_site"/>
</dbReference>
<feature type="domain" description="EGF-like" evidence="20">
    <location>
        <begin position="926"/>
        <end position="962"/>
    </location>
</feature>
<dbReference type="PANTHER" id="PTHR12916">
    <property type="entry name" value="CYTOCHROME C OXIDASE POLYPEPTIDE VIC-2"/>
    <property type="match status" value="1"/>
</dbReference>
<feature type="disulfide bond" evidence="19">
    <location>
        <begin position="914"/>
        <end position="923"/>
    </location>
</feature>
<dbReference type="GO" id="GO:0051241">
    <property type="term" value="P:negative regulation of multicellular organismal process"/>
    <property type="evidence" value="ECO:0007669"/>
    <property type="project" value="UniProtKB-ARBA"/>
</dbReference>
<dbReference type="CDD" id="cd00054">
    <property type="entry name" value="EGF_CA"/>
    <property type="match status" value="9"/>
</dbReference>
<dbReference type="GO" id="GO:0048468">
    <property type="term" value="P:cell development"/>
    <property type="evidence" value="ECO:0007669"/>
    <property type="project" value="UniProtKB-ARBA"/>
</dbReference>
<keyword evidence="9" id="KW-0597">Phosphoprotein</keyword>
<feature type="disulfide bond" evidence="19">
    <location>
        <begin position="332"/>
        <end position="341"/>
    </location>
</feature>
<evidence type="ECO:0000256" key="16">
    <source>
        <dbReference type="ARBA" id="ARBA00023136"/>
    </source>
</evidence>
<dbReference type="GO" id="GO:0005737">
    <property type="term" value="C:cytoplasm"/>
    <property type="evidence" value="ECO:0007669"/>
    <property type="project" value="UniProtKB-SubCell"/>
</dbReference>
<dbReference type="GO" id="GO:0005509">
    <property type="term" value="F:calcium ion binding"/>
    <property type="evidence" value="ECO:0007669"/>
    <property type="project" value="InterPro"/>
</dbReference>